<dbReference type="Proteomes" id="UP000736335">
    <property type="component" value="Unassembled WGS sequence"/>
</dbReference>
<gene>
    <name evidence="3" type="ORF">BJ322DRAFT_652614</name>
</gene>
<sequence length="358" mass="40340">MNASTELTWSSFLRVTSISVSAYDFLITIPAEWRLYHHKGSMRFGWSVSKILFILIRYVSILLLFVSDFGYFYHGFSAAACSRYFMTAPVLKVIQIMISQLIIGYRTWAITRRSKNIGLSLIGLGFIVTAMQWWANVDGRIPVQEDGNCAPGNSRTLVPQWVFYLMAVLYDSTTCIISTFFLVRSAGGVKSMSALVRMLFYDGLGYMMTLTGVNILNLILYRNSVGKSVQASGASFGYLVVWIMSQRILIHIHEAAEERSNGRIFVTHQMSAPRDITQAMRNQLNNSAKDEAEMTNDGLDVQVQIEEAVMVDYGRKDGYRKPQVIWKQGATRGERTSGEQNEWELSCTKGVPKATDTV</sequence>
<keyword evidence="4" id="KW-1185">Reference proteome</keyword>
<accession>A0A9P6HKJ4</accession>
<name>A0A9P6HKJ4_9AGAM</name>
<evidence type="ECO:0000259" key="2">
    <source>
        <dbReference type="Pfam" id="PF20151"/>
    </source>
</evidence>
<feature type="transmembrane region" description="Helical" evidence="1">
    <location>
        <begin position="84"/>
        <end position="105"/>
    </location>
</feature>
<evidence type="ECO:0000313" key="3">
    <source>
        <dbReference type="EMBL" id="KAF9788652.1"/>
    </source>
</evidence>
<keyword evidence="1" id="KW-1133">Transmembrane helix</keyword>
<organism evidence="3 4">
    <name type="scientific">Thelephora terrestris</name>
    <dbReference type="NCBI Taxonomy" id="56493"/>
    <lineage>
        <taxon>Eukaryota</taxon>
        <taxon>Fungi</taxon>
        <taxon>Dikarya</taxon>
        <taxon>Basidiomycota</taxon>
        <taxon>Agaricomycotina</taxon>
        <taxon>Agaricomycetes</taxon>
        <taxon>Thelephorales</taxon>
        <taxon>Thelephoraceae</taxon>
        <taxon>Thelephora</taxon>
    </lineage>
</organism>
<proteinExistence type="predicted"/>
<dbReference type="Pfam" id="PF20151">
    <property type="entry name" value="DUF6533"/>
    <property type="match status" value="1"/>
</dbReference>
<feature type="transmembrane region" description="Helical" evidence="1">
    <location>
        <begin position="161"/>
        <end position="183"/>
    </location>
</feature>
<dbReference type="InterPro" id="IPR045340">
    <property type="entry name" value="DUF6533"/>
</dbReference>
<dbReference type="EMBL" id="WIUZ02000004">
    <property type="protein sequence ID" value="KAF9788652.1"/>
    <property type="molecule type" value="Genomic_DNA"/>
</dbReference>
<evidence type="ECO:0000313" key="4">
    <source>
        <dbReference type="Proteomes" id="UP000736335"/>
    </source>
</evidence>
<keyword evidence="1" id="KW-0472">Membrane</keyword>
<protein>
    <recommendedName>
        <fullName evidence="2">DUF6533 domain-containing protein</fullName>
    </recommendedName>
</protein>
<comment type="caution">
    <text evidence="3">The sequence shown here is derived from an EMBL/GenBank/DDBJ whole genome shotgun (WGS) entry which is preliminary data.</text>
</comment>
<keyword evidence="1" id="KW-0812">Transmembrane</keyword>
<dbReference type="OrthoDB" id="3346251at2759"/>
<dbReference type="AlphaFoldDB" id="A0A9P6HKJ4"/>
<evidence type="ECO:0000256" key="1">
    <source>
        <dbReference type="SAM" id="Phobius"/>
    </source>
</evidence>
<feature type="transmembrane region" description="Helical" evidence="1">
    <location>
        <begin position="204"/>
        <end position="221"/>
    </location>
</feature>
<feature type="domain" description="DUF6533" evidence="2">
    <location>
        <begin position="17"/>
        <end position="62"/>
    </location>
</feature>
<reference evidence="3" key="2">
    <citation type="submission" date="2020-11" db="EMBL/GenBank/DDBJ databases">
        <authorList>
            <consortium name="DOE Joint Genome Institute"/>
            <person name="Kuo A."/>
            <person name="Miyauchi S."/>
            <person name="Kiss E."/>
            <person name="Drula E."/>
            <person name="Kohler A."/>
            <person name="Sanchez-Garcia M."/>
            <person name="Andreopoulos B."/>
            <person name="Barry K.W."/>
            <person name="Bonito G."/>
            <person name="Buee M."/>
            <person name="Carver A."/>
            <person name="Chen C."/>
            <person name="Cichocki N."/>
            <person name="Clum A."/>
            <person name="Culley D."/>
            <person name="Crous P.W."/>
            <person name="Fauchery L."/>
            <person name="Girlanda M."/>
            <person name="Hayes R."/>
            <person name="Keri Z."/>
            <person name="Labutti K."/>
            <person name="Lipzen A."/>
            <person name="Lombard V."/>
            <person name="Magnuson J."/>
            <person name="Maillard F."/>
            <person name="Morin E."/>
            <person name="Murat C."/>
            <person name="Nolan M."/>
            <person name="Ohm R."/>
            <person name="Pangilinan J."/>
            <person name="Pereira M."/>
            <person name="Perotto S."/>
            <person name="Peter M."/>
            <person name="Riley R."/>
            <person name="Sitrit Y."/>
            <person name="Stielow B."/>
            <person name="Szollosi G."/>
            <person name="Zifcakova L."/>
            <person name="Stursova M."/>
            <person name="Spatafora J.W."/>
            <person name="Tedersoo L."/>
            <person name="Vaario L.-M."/>
            <person name="Yamada A."/>
            <person name="Yan M."/>
            <person name="Wang P."/>
            <person name="Xu J."/>
            <person name="Bruns T."/>
            <person name="Baldrian P."/>
            <person name="Vilgalys R."/>
            <person name="Henrissat B."/>
            <person name="Grigoriev I.V."/>
            <person name="Hibbett D."/>
            <person name="Nagy L.G."/>
            <person name="Martin F.M."/>
        </authorList>
    </citation>
    <scope>NUCLEOTIDE SEQUENCE</scope>
    <source>
        <strain evidence="3">UH-Tt-Lm1</strain>
    </source>
</reference>
<feature type="transmembrane region" description="Helical" evidence="1">
    <location>
        <begin position="51"/>
        <end position="72"/>
    </location>
</feature>
<reference evidence="3" key="1">
    <citation type="journal article" date="2020" name="Nat. Commun.">
        <title>Large-scale genome sequencing of mycorrhizal fungi provides insights into the early evolution of symbiotic traits.</title>
        <authorList>
            <person name="Miyauchi S."/>
            <person name="Kiss E."/>
            <person name="Kuo A."/>
            <person name="Drula E."/>
            <person name="Kohler A."/>
            <person name="Sanchez-Garcia M."/>
            <person name="Morin E."/>
            <person name="Andreopoulos B."/>
            <person name="Barry K.W."/>
            <person name="Bonito G."/>
            <person name="Buee M."/>
            <person name="Carver A."/>
            <person name="Chen C."/>
            <person name="Cichocki N."/>
            <person name="Clum A."/>
            <person name="Culley D."/>
            <person name="Crous P.W."/>
            <person name="Fauchery L."/>
            <person name="Girlanda M."/>
            <person name="Hayes R.D."/>
            <person name="Keri Z."/>
            <person name="LaButti K."/>
            <person name="Lipzen A."/>
            <person name="Lombard V."/>
            <person name="Magnuson J."/>
            <person name="Maillard F."/>
            <person name="Murat C."/>
            <person name="Nolan M."/>
            <person name="Ohm R.A."/>
            <person name="Pangilinan J."/>
            <person name="Pereira M.F."/>
            <person name="Perotto S."/>
            <person name="Peter M."/>
            <person name="Pfister S."/>
            <person name="Riley R."/>
            <person name="Sitrit Y."/>
            <person name="Stielow J.B."/>
            <person name="Szollosi G."/>
            <person name="Zifcakova L."/>
            <person name="Stursova M."/>
            <person name="Spatafora J.W."/>
            <person name="Tedersoo L."/>
            <person name="Vaario L.M."/>
            <person name="Yamada A."/>
            <person name="Yan M."/>
            <person name="Wang P."/>
            <person name="Xu J."/>
            <person name="Bruns T."/>
            <person name="Baldrian P."/>
            <person name="Vilgalys R."/>
            <person name="Dunand C."/>
            <person name="Henrissat B."/>
            <person name="Grigoriev I.V."/>
            <person name="Hibbett D."/>
            <person name="Nagy L.G."/>
            <person name="Martin F.M."/>
        </authorList>
    </citation>
    <scope>NUCLEOTIDE SEQUENCE</scope>
    <source>
        <strain evidence="3">UH-Tt-Lm1</strain>
    </source>
</reference>